<dbReference type="GO" id="GO:0000724">
    <property type="term" value="P:double-strand break repair via homologous recombination"/>
    <property type="evidence" value="ECO:0007669"/>
    <property type="project" value="UniProtKB-ARBA"/>
</dbReference>
<reference evidence="6 7" key="1">
    <citation type="submission" date="2017-08" db="EMBL/GenBank/DDBJ databases">
        <title>Acidophilic green algal genome provides insights into adaptation to an acidic environment.</title>
        <authorList>
            <person name="Hirooka S."/>
            <person name="Hirose Y."/>
            <person name="Kanesaki Y."/>
            <person name="Higuchi S."/>
            <person name="Fujiwara T."/>
            <person name="Onuma R."/>
            <person name="Era A."/>
            <person name="Ohbayashi R."/>
            <person name="Uzuka A."/>
            <person name="Nozaki H."/>
            <person name="Yoshikawa H."/>
            <person name="Miyagishima S.Y."/>
        </authorList>
    </citation>
    <scope>NUCLEOTIDE SEQUENCE [LARGE SCALE GENOMIC DNA]</scope>
    <source>
        <strain evidence="6 7">NIES-2499</strain>
    </source>
</reference>
<evidence type="ECO:0000256" key="2">
    <source>
        <dbReference type="ARBA" id="ARBA00023186"/>
    </source>
</evidence>
<feature type="compositionally biased region" description="Basic residues" evidence="4">
    <location>
        <begin position="186"/>
        <end position="196"/>
    </location>
</feature>
<comment type="similarity">
    <text evidence="1 3">Belongs to the nucleosome assembly protein (NAP) family.</text>
</comment>
<evidence type="ECO:0000256" key="5">
    <source>
        <dbReference type="SAM" id="Phobius"/>
    </source>
</evidence>
<feature type="compositionally biased region" description="Acidic residues" evidence="4">
    <location>
        <begin position="600"/>
        <end position="618"/>
    </location>
</feature>
<name>A0A250XLC9_9CHLO</name>
<proteinExistence type="inferred from homology"/>
<feature type="transmembrane region" description="Helical" evidence="5">
    <location>
        <begin position="697"/>
        <end position="715"/>
    </location>
</feature>
<dbReference type="Proteomes" id="UP000232323">
    <property type="component" value="Unassembled WGS sequence"/>
</dbReference>
<dbReference type="InterPro" id="IPR037231">
    <property type="entry name" value="NAP-like_sf"/>
</dbReference>
<feature type="region of interest" description="Disordered" evidence="4">
    <location>
        <begin position="599"/>
        <end position="663"/>
    </location>
</feature>
<comment type="caution">
    <text evidence="6">The sequence shown here is derived from an EMBL/GenBank/DDBJ whole genome shotgun (WGS) entry which is preliminary data.</text>
</comment>
<dbReference type="GO" id="GO:0042393">
    <property type="term" value="F:histone binding"/>
    <property type="evidence" value="ECO:0007669"/>
    <property type="project" value="UniProtKB-ARBA"/>
</dbReference>
<accession>A0A250XLC9</accession>
<keyword evidence="7" id="KW-1185">Reference proteome</keyword>
<feature type="compositionally biased region" description="Basic and acidic residues" evidence="4">
    <location>
        <begin position="268"/>
        <end position="281"/>
    </location>
</feature>
<gene>
    <name evidence="6" type="ORF">CEUSTIGMA_g11302.t1</name>
</gene>
<evidence type="ECO:0008006" key="8">
    <source>
        <dbReference type="Google" id="ProtNLM"/>
    </source>
</evidence>
<dbReference type="Gene3D" id="3.30.1120.90">
    <property type="entry name" value="Nucleosome assembly protein"/>
    <property type="match status" value="2"/>
</dbReference>
<sequence length="731" mass="81209">MSVSSKIVYDVIGKLTKLQARGKEVGKETAENLNYALNHHLAGREEILKRRYELISGRCEPSADELGGYLGPYITGQSGVGTGLPYFWLNVLISQEVLSESITKRDMHALEFLSDIRFDRGSKGMLVEFYFLENPYFENKVLRRGLYIERNSEGAPVHVRDESTAFEWKEGGNLLIRSVIRQGTSSKKKGKSGKKGGKPEHPGKRSIQAGDDPDEEEEPRLRYRPCPSFFRFFTSPEQQSSSGGRNKPVDPTALDDEEEEMIEEDKDTTDHDHEGASFDKGKEALDKTEMRAKHDGDLLNIIICQVIPRAVHLYLEGPMKVLAGGKGVPQGDDEDGDENEEGYEMVSRGGSHGGDVSALTPHAQQVLHALKGLQAKMDVMMQTFKRAKWEAIAAGESKLQELCDQRKQLLARADGSDAVPSVPNFWLRALKGLEYSVDAIHVRDERALSYLTDVRFKWDFVRPMPSLEDPTRHGTLELSFHPSNPYFSNTILAKRYVFNCSGASIRRLTDVKSSQVCKDGEPLWKEGRDLTVKAVGPDGRLRPAASFFALFKKGALRQAFNITGQGLQAESEARELEEGLVNEIQSRLMSQAVDLYQSVDIDDDIPEGESDDDDDEEEASNKDYDEGEDHEFEEDGDNKRNSSASRGRQQGVRRRGGKGSASNLAASAAAAKAAAMKASSDDEKGLSTILRAAKRNWILTLLAVLILTSVFIVFVDMLQDARSFVTQAGWS</sequence>
<dbReference type="STRING" id="1157962.A0A250XLC9"/>
<dbReference type="GO" id="GO:0006334">
    <property type="term" value="P:nucleosome assembly"/>
    <property type="evidence" value="ECO:0007669"/>
    <property type="project" value="InterPro"/>
</dbReference>
<feature type="compositionally biased region" description="Acidic residues" evidence="4">
    <location>
        <begin position="331"/>
        <end position="343"/>
    </location>
</feature>
<dbReference type="SUPFAM" id="SSF143113">
    <property type="entry name" value="NAP-like"/>
    <property type="match status" value="2"/>
</dbReference>
<feature type="region of interest" description="Disordered" evidence="4">
    <location>
        <begin position="325"/>
        <end position="353"/>
    </location>
</feature>
<keyword evidence="5" id="KW-1133">Transmembrane helix</keyword>
<dbReference type="GO" id="GO:0005634">
    <property type="term" value="C:nucleus"/>
    <property type="evidence" value="ECO:0007669"/>
    <property type="project" value="InterPro"/>
</dbReference>
<feature type="compositionally biased region" description="Acidic residues" evidence="4">
    <location>
        <begin position="625"/>
        <end position="636"/>
    </location>
</feature>
<dbReference type="Pfam" id="PF00956">
    <property type="entry name" value="NAP"/>
    <property type="match status" value="2"/>
</dbReference>
<dbReference type="AlphaFoldDB" id="A0A250XLC9"/>
<evidence type="ECO:0000256" key="1">
    <source>
        <dbReference type="ARBA" id="ARBA00009947"/>
    </source>
</evidence>
<evidence type="ECO:0000313" key="7">
    <source>
        <dbReference type="Proteomes" id="UP000232323"/>
    </source>
</evidence>
<evidence type="ECO:0000256" key="4">
    <source>
        <dbReference type="SAM" id="MobiDB-lite"/>
    </source>
</evidence>
<dbReference type="PANTHER" id="PTHR11875">
    <property type="entry name" value="TESTIS-SPECIFIC Y-ENCODED PROTEIN"/>
    <property type="match status" value="1"/>
</dbReference>
<protein>
    <recommendedName>
        <fullName evidence="8">Nucleosome assembly protein</fullName>
    </recommendedName>
</protein>
<evidence type="ECO:0000256" key="3">
    <source>
        <dbReference type="RuleBase" id="RU003876"/>
    </source>
</evidence>
<dbReference type="EMBL" id="BEGY01000109">
    <property type="protein sequence ID" value="GAX83877.1"/>
    <property type="molecule type" value="Genomic_DNA"/>
</dbReference>
<keyword evidence="2" id="KW-0143">Chaperone</keyword>
<dbReference type="InterPro" id="IPR002164">
    <property type="entry name" value="NAP_family"/>
</dbReference>
<feature type="region of interest" description="Disordered" evidence="4">
    <location>
        <begin position="233"/>
        <end position="281"/>
    </location>
</feature>
<feature type="compositionally biased region" description="Acidic residues" evidence="4">
    <location>
        <begin position="253"/>
        <end position="267"/>
    </location>
</feature>
<evidence type="ECO:0000313" key="6">
    <source>
        <dbReference type="EMBL" id="GAX83877.1"/>
    </source>
</evidence>
<feature type="region of interest" description="Disordered" evidence="4">
    <location>
        <begin position="179"/>
        <end position="220"/>
    </location>
</feature>
<keyword evidence="5" id="KW-0472">Membrane</keyword>
<organism evidence="6 7">
    <name type="scientific">Chlamydomonas eustigma</name>
    <dbReference type="NCBI Taxonomy" id="1157962"/>
    <lineage>
        <taxon>Eukaryota</taxon>
        <taxon>Viridiplantae</taxon>
        <taxon>Chlorophyta</taxon>
        <taxon>core chlorophytes</taxon>
        <taxon>Chlorophyceae</taxon>
        <taxon>CS clade</taxon>
        <taxon>Chlamydomonadales</taxon>
        <taxon>Chlamydomonadaceae</taxon>
        <taxon>Chlamydomonas</taxon>
    </lineage>
</organism>
<keyword evidence="5" id="KW-0812">Transmembrane</keyword>
<dbReference type="OrthoDB" id="547411at2759"/>
<feature type="compositionally biased region" description="Polar residues" evidence="4">
    <location>
        <begin position="235"/>
        <end position="244"/>
    </location>
</feature>